<dbReference type="AlphaFoldDB" id="A0A6C0I812"/>
<sequence>MKKETPYETAKQLGEKYLLTVKKNKYFGLSKPAVMFDIDDTLIHYSGKPIKPIIALLKKCKKEKMIILIITARDSVYKEQTIDQLKQLKIPYDFLYLRNPDDQIETFKSKIKQNLAETEGITTVMSIGDNYMDIIGDYSGYYIKLPNQTDPNLYHLNADGFTERIIG</sequence>
<dbReference type="PANTHER" id="PTHR31284:SF10">
    <property type="entry name" value="ACID PHOSPHATASE-LIKE PROTEIN"/>
    <property type="match status" value="1"/>
</dbReference>
<evidence type="ECO:0000313" key="2">
    <source>
        <dbReference type="EMBL" id="QHT89074.1"/>
    </source>
</evidence>
<accession>A0A6C0I812</accession>
<evidence type="ECO:0008006" key="3">
    <source>
        <dbReference type="Google" id="ProtNLM"/>
    </source>
</evidence>
<dbReference type="EMBL" id="MN740136">
    <property type="protein sequence ID" value="QHT89074.1"/>
    <property type="molecule type" value="Genomic_DNA"/>
</dbReference>
<protein>
    <recommendedName>
        <fullName evidence="3">Acid phosphatase</fullName>
    </recommendedName>
</protein>
<reference evidence="2" key="1">
    <citation type="journal article" date="2020" name="Nature">
        <title>Giant virus diversity and host interactions through global metagenomics.</title>
        <authorList>
            <person name="Schulz F."/>
            <person name="Roux S."/>
            <person name="Paez-Espino D."/>
            <person name="Jungbluth S."/>
            <person name="Walsh D.A."/>
            <person name="Denef V.J."/>
            <person name="McMahon K.D."/>
            <person name="Konstantinidis K.T."/>
            <person name="Eloe-Fadrosh E.A."/>
            <person name="Kyrpides N.C."/>
            <person name="Woyke T."/>
        </authorList>
    </citation>
    <scope>NUCLEOTIDE SEQUENCE</scope>
    <source>
        <strain evidence="2">GVMAG-M-3300023184-53</strain>
    </source>
</reference>
<dbReference type="InterPro" id="IPR005519">
    <property type="entry name" value="Acid_phosphat_B-like"/>
</dbReference>
<dbReference type="Pfam" id="PF03767">
    <property type="entry name" value="Acid_phosphat_B"/>
    <property type="match status" value="1"/>
</dbReference>
<evidence type="ECO:0000256" key="1">
    <source>
        <dbReference type="ARBA" id="ARBA00022729"/>
    </source>
</evidence>
<proteinExistence type="predicted"/>
<dbReference type="InterPro" id="IPR023214">
    <property type="entry name" value="HAD_sf"/>
</dbReference>
<dbReference type="InterPro" id="IPR036412">
    <property type="entry name" value="HAD-like_sf"/>
</dbReference>
<keyword evidence="1" id="KW-0732">Signal</keyword>
<dbReference type="PANTHER" id="PTHR31284">
    <property type="entry name" value="ACID PHOSPHATASE-LIKE PROTEIN"/>
    <property type="match status" value="1"/>
</dbReference>
<dbReference type="SUPFAM" id="SSF56784">
    <property type="entry name" value="HAD-like"/>
    <property type="match status" value="1"/>
</dbReference>
<dbReference type="Gene3D" id="3.40.50.1000">
    <property type="entry name" value="HAD superfamily/HAD-like"/>
    <property type="match status" value="1"/>
</dbReference>
<organism evidence="2">
    <name type="scientific">viral metagenome</name>
    <dbReference type="NCBI Taxonomy" id="1070528"/>
    <lineage>
        <taxon>unclassified sequences</taxon>
        <taxon>metagenomes</taxon>
        <taxon>organismal metagenomes</taxon>
    </lineage>
</organism>
<name>A0A6C0I812_9ZZZZ</name>